<organism evidence="1 2">
    <name type="scientific">Symbiodinium pilosum</name>
    <name type="common">Dinoflagellate</name>
    <dbReference type="NCBI Taxonomy" id="2952"/>
    <lineage>
        <taxon>Eukaryota</taxon>
        <taxon>Sar</taxon>
        <taxon>Alveolata</taxon>
        <taxon>Dinophyceae</taxon>
        <taxon>Suessiales</taxon>
        <taxon>Symbiodiniaceae</taxon>
        <taxon>Symbiodinium</taxon>
    </lineage>
</organism>
<dbReference type="Proteomes" id="UP000649617">
    <property type="component" value="Unassembled WGS sequence"/>
</dbReference>
<dbReference type="OrthoDB" id="413436at2759"/>
<comment type="caution">
    <text evidence="1">The sequence shown here is derived from an EMBL/GenBank/DDBJ whole genome shotgun (WGS) entry which is preliminary data.</text>
</comment>
<dbReference type="EMBL" id="CAJNIZ010001768">
    <property type="protein sequence ID" value="CAE7198905.1"/>
    <property type="molecule type" value="Genomic_DNA"/>
</dbReference>
<reference evidence="1" key="1">
    <citation type="submission" date="2021-02" db="EMBL/GenBank/DDBJ databases">
        <authorList>
            <person name="Dougan E. K."/>
            <person name="Rhodes N."/>
            <person name="Thang M."/>
            <person name="Chan C."/>
        </authorList>
    </citation>
    <scope>NUCLEOTIDE SEQUENCE</scope>
</reference>
<evidence type="ECO:0008006" key="3">
    <source>
        <dbReference type="Google" id="ProtNLM"/>
    </source>
</evidence>
<sequence length="112" mass="13242">MAARNPGPFLQQTPVGFPSYTHHIRRDWLARKAFEKSEVNTRVYKAIYENMGVRGSIPVNKYVGRNRIRLRGITEGYARGNKRWTHLNKHGFALAYREGWFLKYGFDPERYH</sequence>
<evidence type="ECO:0000313" key="2">
    <source>
        <dbReference type="Proteomes" id="UP000649617"/>
    </source>
</evidence>
<protein>
    <recommendedName>
        <fullName evidence="3">Ribosomal protein S14</fullName>
    </recommendedName>
</protein>
<dbReference type="AlphaFoldDB" id="A0A812JC95"/>
<proteinExistence type="predicted"/>
<gene>
    <name evidence="1" type="ORF">SPIL2461_LOCUS1733</name>
</gene>
<name>A0A812JC95_SYMPI</name>
<keyword evidence="2" id="KW-1185">Reference proteome</keyword>
<evidence type="ECO:0000313" key="1">
    <source>
        <dbReference type="EMBL" id="CAE7198905.1"/>
    </source>
</evidence>
<accession>A0A812JC95</accession>